<dbReference type="HOGENOM" id="CLU_045539_3_1_11"/>
<evidence type="ECO:0000256" key="3">
    <source>
        <dbReference type="ARBA" id="ARBA00022692"/>
    </source>
</evidence>
<comment type="subcellular location">
    <subcellularLocation>
        <location evidence="1">Cell membrane</location>
        <topology evidence="1">Multi-pass membrane protein</topology>
    </subcellularLocation>
</comment>
<gene>
    <name evidence="8" type="ORF">H924_04510</name>
</gene>
<feature type="transmembrane region" description="Helical" evidence="7">
    <location>
        <begin position="126"/>
        <end position="145"/>
    </location>
</feature>
<name>M1UY55_9CORY</name>
<dbReference type="eggNOG" id="COG1295">
    <property type="taxonomic scope" value="Bacteria"/>
</dbReference>
<evidence type="ECO:0000256" key="7">
    <source>
        <dbReference type="SAM" id="Phobius"/>
    </source>
</evidence>
<dbReference type="PANTHER" id="PTHR30213:SF0">
    <property type="entry name" value="UPF0761 MEMBRANE PROTEIN YIHY"/>
    <property type="match status" value="1"/>
</dbReference>
<dbReference type="OrthoDB" id="9781030at2"/>
<evidence type="ECO:0000313" key="8">
    <source>
        <dbReference type="EMBL" id="AGG66348.1"/>
    </source>
</evidence>
<dbReference type="EMBL" id="CP004354">
    <property type="protein sequence ID" value="AGG66348.1"/>
    <property type="molecule type" value="Genomic_DNA"/>
</dbReference>
<dbReference type="RefSeq" id="WP_015650783.1">
    <property type="nucleotide sequence ID" value="NC_020506.1"/>
</dbReference>
<accession>M1UY55</accession>
<dbReference type="STRING" id="1121353.H924_04510"/>
<feature type="transmembrane region" description="Helical" evidence="7">
    <location>
        <begin position="224"/>
        <end position="244"/>
    </location>
</feature>
<keyword evidence="5 7" id="KW-0472">Membrane</keyword>
<keyword evidence="4 7" id="KW-1133">Transmembrane helix</keyword>
<feature type="transmembrane region" description="Helical" evidence="7">
    <location>
        <begin position="52"/>
        <end position="79"/>
    </location>
</feature>
<dbReference type="Pfam" id="PF03631">
    <property type="entry name" value="Virul_fac_BrkB"/>
    <property type="match status" value="1"/>
</dbReference>
<dbReference type="PIRSF" id="PIRSF035875">
    <property type="entry name" value="RNase_BN"/>
    <property type="match status" value="1"/>
</dbReference>
<keyword evidence="9" id="KW-1185">Reference proteome</keyword>
<dbReference type="PANTHER" id="PTHR30213">
    <property type="entry name" value="INNER MEMBRANE PROTEIN YHJD"/>
    <property type="match status" value="1"/>
</dbReference>
<evidence type="ECO:0000256" key="1">
    <source>
        <dbReference type="ARBA" id="ARBA00004651"/>
    </source>
</evidence>
<dbReference type="KEGG" id="ccn:H924_04510"/>
<proteinExistence type="predicted"/>
<dbReference type="Proteomes" id="UP000011760">
    <property type="component" value="Chromosome"/>
</dbReference>
<evidence type="ECO:0000256" key="6">
    <source>
        <dbReference type="SAM" id="MobiDB-lite"/>
    </source>
</evidence>
<keyword evidence="3 7" id="KW-0812">Transmembrane</keyword>
<evidence type="ECO:0000256" key="4">
    <source>
        <dbReference type="ARBA" id="ARBA00022989"/>
    </source>
</evidence>
<dbReference type="InterPro" id="IPR017039">
    <property type="entry name" value="Virul_fac_BrkB"/>
</dbReference>
<reference evidence="8 9" key="1">
    <citation type="submission" date="2013-02" db="EMBL/GenBank/DDBJ databases">
        <title>The complete genome sequence of Corynebacterium callunae DSM 20147.</title>
        <authorList>
            <person name="Ruckert C."/>
            <person name="Albersmeier A."/>
            <person name="Kalinowski J."/>
        </authorList>
    </citation>
    <scope>NUCLEOTIDE SEQUENCE [LARGE SCALE GENOMIC DNA]</scope>
    <source>
        <strain evidence="8 9">DSM 20147</strain>
    </source>
</reference>
<keyword evidence="2" id="KW-1003">Cell membrane</keyword>
<dbReference type="GO" id="GO:0005886">
    <property type="term" value="C:plasma membrane"/>
    <property type="evidence" value="ECO:0007669"/>
    <property type="project" value="UniProtKB-SubCell"/>
</dbReference>
<evidence type="ECO:0000256" key="5">
    <source>
        <dbReference type="ARBA" id="ARBA00023136"/>
    </source>
</evidence>
<feature type="compositionally biased region" description="Basic and acidic residues" evidence="6">
    <location>
        <begin position="344"/>
        <end position="362"/>
    </location>
</feature>
<organism evidence="8 9">
    <name type="scientific">Corynebacterium callunae DSM 20147</name>
    <dbReference type="NCBI Taxonomy" id="1121353"/>
    <lineage>
        <taxon>Bacteria</taxon>
        <taxon>Bacillati</taxon>
        <taxon>Actinomycetota</taxon>
        <taxon>Actinomycetes</taxon>
        <taxon>Mycobacteriales</taxon>
        <taxon>Corynebacteriaceae</taxon>
        <taxon>Corynebacterium</taxon>
    </lineage>
</organism>
<sequence>MVQPQGHLDATLIAADIYNEARDVDPERIKKLSGEGWKYAFKRVLRDIIPEGLLDLAALLTFFSIMSLAPALLVGYSAITLFLASDSLEVLAQLKGQIQNYFPAEQAEVVLGVVDAVAGSATGGRVGVIVGVLVALWTSSAYVRAFSRCANAVYGRTEGRPLFKQWGMMLLLNLGLLFGVMVILVSWVINETLVMGVLGPIAEPLHLTSLLTFLSETFIPIWNWVKWPVIVVVLITFVATLYYWAPNVKLWKFRWLSPGSIFAVCGIILAGGLLNLYFSFFAAFNTYGAVSSVMAIIIALWIFNICLVLGLKIDAEIGRARQLQAGIPAEEHNMVPPRSIDEAAKMKQRQHELNEEGRDFRENQQAAD</sequence>
<evidence type="ECO:0008006" key="10">
    <source>
        <dbReference type="Google" id="ProtNLM"/>
    </source>
</evidence>
<feature type="transmembrane region" description="Helical" evidence="7">
    <location>
        <begin position="256"/>
        <end position="278"/>
    </location>
</feature>
<protein>
    <recommendedName>
        <fullName evidence="10">YihY family protein</fullName>
    </recommendedName>
</protein>
<dbReference type="AlphaFoldDB" id="M1UY55"/>
<feature type="transmembrane region" description="Helical" evidence="7">
    <location>
        <begin position="166"/>
        <end position="189"/>
    </location>
</feature>
<feature type="transmembrane region" description="Helical" evidence="7">
    <location>
        <begin position="290"/>
        <end position="311"/>
    </location>
</feature>
<evidence type="ECO:0000256" key="2">
    <source>
        <dbReference type="ARBA" id="ARBA00022475"/>
    </source>
</evidence>
<dbReference type="PATRIC" id="fig|1121353.3.peg.923"/>
<evidence type="ECO:0000313" key="9">
    <source>
        <dbReference type="Proteomes" id="UP000011760"/>
    </source>
</evidence>
<feature type="region of interest" description="Disordered" evidence="6">
    <location>
        <begin position="344"/>
        <end position="368"/>
    </location>
</feature>